<feature type="transmembrane region" description="Helical" evidence="9">
    <location>
        <begin position="313"/>
        <end position="334"/>
    </location>
</feature>
<dbReference type="AlphaFoldDB" id="A0A6G4U0V9"/>
<feature type="region of interest" description="Disordered" evidence="8">
    <location>
        <begin position="513"/>
        <end position="540"/>
    </location>
</feature>
<reference evidence="11 12" key="1">
    <citation type="submission" date="2020-02" db="EMBL/GenBank/DDBJ databases">
        <title>Whole-genome analyses of novel actinobacteria.</title>
        <authorList>
            <person name="Sahin N."/>
        </authorList>
    </citation>
    <scope>NUCLEOTIDE SEQUENCE [LARGE SCALE GENOMIC DNA]</scope>
    <source>
        <strain evidence="11 12">A7024</strain>
    </source>
</reference>
<keyword evidence="5 9" id="KW-1133">Transmembrane helix</keyword>
<dbReference type="GO" id="GO:0046677">
    <property type="term" value="P:response to antibiotic"/>
    <property type="evidence" value="ECO:0007669"/>
    <property type="project" value="UniProtKB-KW"/>
</dbReference>
<dbReference type="RefSeq" id="WP_165236766.1">
    <property type="nucleotide sequence ID" value="NZ_JAAKZV010000045.1"/>
</dbReference>
<evidence type="ECO:0000256" key="1">
    <source>
        <dbReference type="ARBA" id="ARBA00004651"/>
    </source>
</evidence>
<proteinExistence type="predicted"/>
<feature type="transmembrane region" description="Helical" evidence="9">
    <location>
        <begin position="22"/>
        <end position="45"/>
    </location>
</feature>
<keyword evidence="6 9" id="KW-0472">Membrane</keyword>
<dbReference type="SUPFAM" id="SSF103473">
    <property type="entry name" value="MFS general substrate transporter"/>
    <property type="match status" value="1"/>
</dbReference>
<sequence>MSAHPASPALAGVPERATPKQWLGLSVLLLPTVVLFLAMTVLFLATPQMAADLQPSSAQLLWINDIYGFMVAGLLVAMGTLGDRWGRRRILLLGAAAFGVASAVAAFSPNAELLIATRAVMGLGAAAVLPSTLSLITNMFRDGRQRGMAIGLWAASVSVGVAIGPLVGGLLLESFWWGAALLFAVPVMALVLVAAPVLLPEYRAPESGKLDPLSVVLSIVMLLPLVYGIKDLAKDGVGAAPLLAIAAGAVLIAGFVKRQLRLDSPLLDVRLFANRTFSGALLVFLLGAIALGGVYLLFTQYLQLVAGLSPLEAGLWILPAAVALIAVSMLSPVLARRVRPAYIIAAGMAVSAAGYLVLTQVGSVHGLPLLITGFYILYPGIAPSMALTTDIVINSAPQEKAGAASATNETASELGVALGIAVLGSIGTGVYRSEMLGSVPDELPAGAAAASQDTLTGALSAAERLPGPLAADLLEPAKAAFASGLNTASWIAAGLVVIAGLVSVTLLRKVGTTASTPAAEEVRDAAPETPETPVAVPAGH</sequence>
<keyword evidence="4 9" id="KW-0812">Transmembrane</keyword>
<feature type="transmembrane region" description="Helical" evidence="9">
    <location>
        <begin position="277"/>
        <end position="298"/>
    </location>
</feature>
<feature type="transmembrane region" description="Helical" evidence="9">
    <location>
        <begin position="90"/>
        <end position="107"/>
    </location>
</feature>
<keyword evidence="7" id="KW-0046">Antibiotic resistance</keyword>
<keyword evidence="12" id="KW-1185">Reference proteome</keyword>
<evidence type="ECO:0000256" key="6">
    <source>
        <dbReference type="ARBA" id="ARBA00023136"/>
    </source>
</evidence>
<dbReference type="Proteomes" id="UP000481583">
    <property type="component" value="Unassembled WGS sequence"/>
</dbReference>
<comment type="subcellular location">
    <subcellularLocation>
        <location evidence="1">Cell membrane</location>
        <topology evidence="1">Multi-pass membrane protein</topology>
    </subcellularLocation>
</comment>
<feature type="transmembrane region" description="Helical" evidence="9">
    <location>
        <begin position="210"/>
        <end position="230"/>
    </location>
</feature>
<dbReference type="PROSITE" id="PS50850">
    <property type="entry name" value="MFS"/>
    <property type="match status" value="1"/>
</dbReference>
<dbReference type="InterPro" id="IPR011701">
    <property type="entry name" value="MFS"/>
</dbReference>
<dbReference type="GO" id="GO:0005886">
    <property type="term" value="C:plasma membrane"/>
    <property type="evidence" value="ECO:0007669"/>
    <property type="project" value="UniProtKB-SubCell"/>
</dbReference>
<feature type="transmembrane region" description="Helical" evidence="9">
    <location>
        <begin position="488"/>
        <end position="507"/>
    </location>
</feature>
<keyword evidence="2" id="KW-0813">Transport</keyword>
<evidence type="ECO:0000313" key="12">
    <source>
        <dbReference type="Proteomes" id="UP000481583"/>
    </source>
</evidence>
<evidence type="ECO:0000256" key="5">
    <source>
        <dbReference type="ARBA" id="ARBA00022989"/>
    </source>
</evidence>
<keyword evidence="3" id="KW-1003">Cell membrane</keyword>
<feature type="transmembrane region" description="Helical" evidence="9">
    <location>
        <begin position="174"/>
        <end position="198"/>
    </location>
</feature>
<dbReference type="PANTHER" id="PTHR42718:SF47">
    <property type="entry name" value="METHYL VIOLOGEN RESISTANCE PROTEIN SMVA"/>
    <property type="match status" value="1"/>
</dbReference>
<organism evidence="11 12">
    <name type="scientific">Streptomyces coryli</name>
    <dbReference type="NCBI Taxonomy" id="1128680"/>
    <lineage>
        <taxon>Bacteria</taxon>
        <taxon>Bacillati</taxon>
        <taxon>Actinomycetota</taxon>
        <taxon>Actinomycetes</taxon>
        <taxon>Kitasatosporales</taxon>
        <taxon>Streptomycetaceae</taxon>
        <taxon>Streptomyces</taxon>
    </lineage>
</organism>
<feature type="transmembrane region" description="Helical" evidence="9">
    <location>
        <begin position="341"/>
        <end position="358"/>
    </location>
</feature>
<feature type="transmembrane region" description="Helical" evidence="9">
    <location>
        <begin position="236"/>
        <end position="256"/>
    </location>
</feature>
<accession>A0A6G4U0V9</accession>
<feature type="domain" description="Major facilitator superfamily (MFS) profile" evidence="10">
    <location>
        <begin position="24"/>
        <end position="511"/>
    </location>
</feature>
<evidence type="ECO:0000259" key="10">
    <source>
        <dbReference type="PROSITE" id="PS50850"/>
    </source>
</evidence>
<dbReference type="EMBL" id="JAAKZV010000045">
    <property type="protein sequence ID" value="NGN64871.1"/>
    <property type="molecule type" value="Genomic_DNA"/>
</dbReference>
<dbReference type="GO" id="GO:0022857">
    <property type="term" value="F:transmembrane transporter activity"/>
    <property type="evidence" value="ECO:0007669"/>
    <property type="project" value="InterPro"/>
</dbReference>
<dbReference type="CDD" id="cd17321">
    <property type="entry name" value="MFS_MMR_MDR_like"/>
    <property type="match status" value="1"/>
</dbReference>
<evidence type="ECO:0000256" key="2">
    <source>
        <dbReference type="ARBA" id="ARBA00022448"/>
    </source>
</evidence>
<dbReference type="InterPro" id="IPR036259">
    <property type="entry name" value="MFS_trans_sf"/>
</dbReference>
<feature type="transmembrane region" description="Helical" evidence="9">
    <location>
        <begin position="57"/>
        <end position="78"/>
    </location>
</feature>
<feature type="transmembrane region" description="Helical" evidence="9">
    <location>
        <begin position="113"/>
        <end position="136"/>
    </location>
</feature>
<feature type="transmembrane region" description="Helical" evidence="9">
    <location>
        <begin position="148"/>
        <end position="168"/>
    </location>
</feature>
<evidence type="ECO:0000256" key="4">
    <source>
        <dbReference type="ARBA" id="ARBA00022692"/>
    </source>
</evidence>
<feature type="transmembrane region" description="Helical" evidence="9">
    <location>
        <begin position="370"/>
        <end position="393"/>
    </location>
</feature>
<evidence type="ECO:0000256" key="9">
    <source>
        <dbReference type="SAM" id="Phobius"/>
    </source>
</evidence>
<gene>
    <name evidence="11" type="ORF">G5C51_13315</name>
</gene>
<dbReference type="InterPro" id="IPR020846">
    <property type="entry name" value="MFS_dom"/>
</dbReference>
<protein>
    <submittedName>
        <fullName evidence="11">MFS transporter</fullName>
    </submittedName>
</protein>
<dbReference type="Gene3D" id="1.20.1720.10">
    <property type="entry name" value="Multidrug resistance protein D"/>
    <property type="match status" value="2"/>
</dbReference>
<name>A0A6G4U0V9_9ACTN</name>
<evidence type="ECO:0000256" key="7">
    <source>
        <dbReference type="ARBA" id="ARBA00023251"/>
    </source>
</evidence>
<comment type="caution">
    <text evidence="11">The sequence shown here is derived from an EMBL/GenBank/DDBJ whole genome shotgun (WGS) entry which is preliminary data.</text>
</comment>
<dbReference type="PANTHER" id="PTHR42718">
    <property type="entry name" value="MAJOR FACILITATOR SUPERFAMILY MULTIDRUG TRANSPORTER MFSC"/>
    <property type="match status" value="1"/>
</dbReference>
<evidence type="ECO:0000313" key="11">
    <source>
        <dbReference type="EMBL" id="NGN64871.1"/>
    </source>
</evidence>
<dbReference type="Pfam" id="PF07690">
    <property type="entry name" value="MFS_1"/>
    <property type="match status" value="1"/>
</dbReference>
<evidence type="ECO:0000256" key="3">
    <source>
        <dbReference type="ARBA" id="ARBA00022475"/>
    </source>
</evidence>
<feature type="transmembrane region" description="Helical" evidence="9">
    <location>
        <begin position="414"/>
        <end position="431"/>
    </location>
</feature>
<evidence type="ECO:0000256" key="8">
    <source>
        <dbReference type="SAM" id="MobiDB-lite"/>
    </source>
</evidence>